<dbReference type="AlphaFoldDB" id="A0A9X1JTC8"/>
<sequence>MKNFGLLILGIILGALAMYFYCCNDGITEPPEILKPAGLISSKEARTLDRAYDIRHKIISDSLFRNTKEKDNRSSWWSIEDIQNYINYAENQAGELGYTMDGLRLYLGAYPNSKDKTGLTTMFFVPTGTKNTSEGNMVPSLQGGNSNDILQADGLNKGGHGDPPSANYPQ</sequence>
<evidence type="ECO:0000256" key="1">
    <source>
        <dbReference type="SAM" id="MobiDB-lite"/>
    </source>
</evidence>
<keyword evidence="3" id="KW-1185">Reference proteome</keyword>
<protein>
    <submittedName>
        <fullName evidence="2">Uncharacterized protein</fullName>
    </submittedName>
</protein>
<dbReference type="Proteomes" id="UP001138894">
    <property type="component" value="Unassembled WGS sequence"/>
</dbReference>
<name>A0A9X1JTC8_9FLAO</name>
<comment type="caution">
    <text evidence="2">The sequence shown here is derived from an EMBL/GenBank/DDBJ whole genome shotgun (WGS) entry which is preliminary data.</text>
</comment>
<accession>A0A9X1JTC8</accession>
<reference evidence="2" key="1">
    <citation type="submission" date="2021-04" db="EMBL/GenBank/DDBJ databases">
        <authorList>
            <person name="Pira H."/>
            <person name="Risdian C."/>
            <person name="Wink J."/>
        </authorList>
    </citation>
    <scope>NUCLEOTIDE SEQUENCE</scope>
    <source>
        <strain evidence="2">WHY3</strain>
    </source>
</reference>
<dbReference type="RefSeq" id="WP_218547672.1">
    <property type="nucleotide sequence ID" value="NZ_JAGSPD010000016.1"/>
</dbReference>
<gene>
    <name evidence="2" type="ORF">KCG49_15040</name>
</gene>
<feature type="region of interest" description="Disordered" evidence="1">
    <location>
        <begin position="130"/>
        <end position="170"/>
    </location>
</feature>
<dbReference type="EMBL" id="JAGSPD010000016">
    <property type="protein sequence ID" value="MBV7270502.1"/>
    <property type="molecule type" value="Genomic_DNA"/>
</dbReference>
<proteinExistence type="predicted"/>
<evidence type="ECO:0000313" key="2">
    <source>
        <dbReference type="EMBL" id="MBV7270502.1"/>
    </source>
</evidence>
<organism evidence="2 3">
    <name type="scientific">Winogradskyella luteola</name>
    <dbReference type="NCBI Taxonomy" id="2828330"/>
    <lineage>
        <taxon>Bacteria</taxon>
        <taxon>Pseudomonadati</taxon>
        <taxon>Bacteroidota</taxon>
        <taxon>Flavobacteriia</taxon>
        <taxon>Flavobacteriales</taxon>
        <taxon>Flavobacteriaceae</taxon>
        <taxon>Winogradskyella</taxon>
    </lineage>
</organism>
<evidence type="ECO:0000313" key="3">
    <source>
        <dbReference type="Proteomes" id="UP001138894"/>
    </source>
</evidence>